<feature type="region of interest" description="Disordered" evidence="1">
    <location>
        <begin position="1"/>
        <end position="24"/>
    </location>
</feature>
<organism evidence="2 3">
    <name type="scientific">Capsicum baccatum</name>
    <name type="common">Peruvian pepper</name>
    <dbReference type="NCBI Taxonomy" id="33114"/>
    <lineage>
        <taxon>Eukaryota</taxon>
        <taxon>Viridiplantae</taxon>
        <taxon>Streptophyta</taxon>
        <taxon>Embryophyta</taxon>
        <taxon>Tracheophyta</taxon>
        <taxon>Spermatophyta</taxon>
        <taxon>Magnoliopsida</taxon>
        <taxon>eudicotyledons</taxon>
        <taxon>Gunneridae</taxon>
        <taxon>Pentapetalae</taxon>
        <taxon>asterids</taxon>
        <taxon>lamiids</taxon>
        <taxon>Solanales</taxon>
        <taxon>Solanaceae</taxon>
        <taxon>Solanoideae</taxon>
        <taxon>Capsiceae</taxon>
        <taxon>Capsicum</taxon>
    </lineage>
</organism>
<reference evidence="3" key="2">
    <citation type="journal article" date="2017" name="J. Anim. Genet.">
        <title>Multiple reference genome sequences of hot pepper reveal the massive evolution of plant disease resistance genes by retroduplication.</title>
        <authorList>
            <person name="Kim S."/>
            <person name="Park J."/>
            <person name="Yeom S.-I."/>
            <person name="Kim Y.-M."/>
            <person name="Seo E."/>
            <person name="Kim K.-T."/>
            <person name="Kim M.-S."/>
            <person name="Lee J.M."/>
            <person name="Cheong K."/>
            <person name="Shin H.-S."/>
            <person name="Kim S.-B."/>
            <person name="Han K."/>
            <person name="Lee J."/>
            <person name="Park M."/>
            <person name="Lee H.-A."/>
            <person name="Lee H.-Y."/>
            <person name="Lee Y."/>
            <person name="Oh S."/>
            <person name="Lee J.H."/>
            <person name="Choi E."/>
            <person name="Choi E."/>
            <person name="Lee S.E."/>
            <person name="Jeon J."/>
            <person name="Kim H."/>
            <person name="Choi G."/>
            <person name="Song H."/>
            <person name="Lee J."/>
            <person name="Lee S.-C."/>
            <person name="Kwon J.-K."/>
            <person name="Lee H.-Y."/>
            <person name="Koo N."/>
            <person name="Hong Y."/>
            <person name="Kim R.W."/>
            <person name="Kang W.-H."/>
            <person name="Huh J.H."/>
            <person name="Kang B.-C."/>
            <person name="Yang T.-J."/>
            <person name="Lee Y.-H."/>
            <person name="Bennetzen J.L."/>
            <person name="Choi D."/>
        </authorList>
    </citation>
    <scope>NUCLEOTIDE SEQUENCE [LARGE SCALE GENOMIC DNA]</scope>
    <source>
        <strain evidence="3">cv. PBC81</strain>
    </source>
</reference>
<evidence type="ECO:0000313" key="2">
    <source>
        <dbReference type="EMBL" id="PHT33794.1"/>
    </source>
</evidence>
<comment type="caution">
    <text evidence="2">The sequence shown here is derived from an EMBL/GenBank/DDBJ whole genome shotgun (WGS) entry which is preliminary data.</text>
</comment>
<accession>A0A2G2VLD7</accession>
<evidence type="ECO:0000256" key="1">
    <source>
        <dbReference type="SAM" id="MobiDB-lite"/>
    </source>
</evidence>
<sequence length="81" mass="9140">MAETYASIQSLSPGDTFPDSQPISNEIWPKAEKKSYEGRIMTAMSKVGANFVSKDQDMVQSFRHQDYDDFHFSEMAILSGL</sequence>
<keyword evidence="3" id="KW-1185">Reference proteome</keyword>
<gene>
    <name evidence="2" type="ORF">CQW23_25594</name>
</gene>
<proteinExistence type="predicted"/>
<reference evidence="2 3" key="1">
    <citation type="journal article" date="2017" name="Genome Biol.">
        <title>New reference genome sequences of hot pepper reveal the massive evolution of plant disease-resistance genes by retroduplication.</title>
        <authorList>
            <person name="Kim S."/>
            <person name="Park J."/>
            <person name="Yeom S.I."/>
            <person name="Kim Y.M."/>
            <person name="Seo E."/>
            <person name="Kim K.T."/>
            <person name="Kim M.S."/>
            <person name="Lee J.M."/>
            <person name="Cheong K."/>
            <person name="Shin H.S."/>
            <person name="Kim S.B."/>
            <person name="Han K."/>
            <person name="Lee J."/>
            <person name="Park M."/>
            <person name="Lee H.A."/>
            <person name="Lee H.Y."/>
            <person name="Lee Y."/>
            <person name="Oh S."/>
            <person name="Lee J.H."/>
            <person name="Choi E."/>
            <person name="Choi E."/>
            <person name="Lee S.E."/>
            <person name="Jeon J."/>
            <person name="Kim H."/>
            <person name="Choi G."/>
            <person name="Song H."/>
            <person name="Lee J."/>
            <person name="Lee S.C."/>
            <person name="Kwon J.K."/>
            <person name="Lee H.Y."/>
            <person name="Koo N."/>
            <person name="Hong Y."/>
            <person name="Kim R.W."/>
            <person name="Kang W.H."/>
            <person name="Huh J.H."/>
            <person name="Kang B.C."/>
            <person name="Yang T.J."/>
            <person name="Lee Y.H."/>
            <person name="Bennetzen J.L."/>
            <person name="Choi D."/>
        </authorList>
    </citation>
    <scope>NUCLEOTIDE SEQUENCE [LARGE SCALE GENOMIC DNA]</scope>
    <source>
        <strain evidence="3">cv. PBC81</strain>
    </source>
</reference>
<dbReference type="Proteomes" id="UP000224567">
    <property type="component" value="Unassembled WGS sequence"/>
</dbReference>
<name>A0A2G2VLD7_CAPBA</name>
<evidence type="ECO:0000313" key="3">
    <source>
        <dbReference type="Proteomes" id="UP000224567"/>
    </source>
</evidence>
<dbReference type="OrthoDB" id="269227at2759"/>
<dbReference type="EMBL" id="MLFT02000011">
    <property type="protein sequence ID" value="PHT33794.1"/>
    <property type="molecule type" value="Genomic_DNA"/>
</dbReference>
<dbReference type="AlphaFoldDB" id="A0A2G2VLD7"/>
<protein>
    <submittedName>
        <fullName evidence="2">Uncharacterized protein</fullName>
    </submittedName>
</protein>